<keyword evidence="3" id="KW-0479">Metal-binding</keyword>
<evidence type="ECO:0000313" key="9">
    <source>
        <dbReference type="EMBL" id="CAF3874892.1"/>
    </source>
</evidence>
<comment type="caution">
    <text evidence="8">The sequence shown here is derived from an EMBL/GenBank/DDBJ whole genome shotgun (WGS) entry which is preliminary data.</text>
</comment>
<dbReference type="InterPro" id="IPR016185">
    <property type="entry name" value="PreATP-grasp_dom_sf"/>
</dbReference>
<name>A0A815GR23_9BILA</name>
<keyword evidence="4" id="KW-0547">Nucleotide-binding</keyword>
<dbReference type="GO" id="GO:0016874">
    <property type="term" value="F:ligase activity"/>
    <property type="evidence" value="ECO:0007669"/>
    <property type="project" value="UniProtKB-KW"/>
</dbReference>
<dbReference type="GO" id="GO:0046872">
    <property type="term" value="F:metal ion binding"/>
    <property type="evidence" value="ECO:0007669"/>
    <property type="project" value="UniProtKB-KW"/>
</dbReference>
<evidence type="ECO:0000256" key="2">
    <source>
        <dbReference type="ARBA" id="ARBA00022598"/>
    </source>
</evidence>
<comment type="similarity">
    <text evidence="1">In the C-terminal section; belongs to the glutathionylspermidine synthase preATP-grasp family.</text>
</comment>
<gene>
    <name evidence="9" type="ORF">OTI717_LOCUS22435</name>
    <name evidence="8" type="ORF">RFH988_LOCUS31842</name>
</gene>
<organism evidence="8 10">
    <name type="scientific">Rotaria sordida</name>
    <dbReference type="NCBI Taxonomy" id="392033"/>
    <lineage>
        <taxon>Eukaryota</taxon>
        <taxon>Metazoa</taxon>
        <taxon>Spiralia</taxon>
        <taxon>Gnathifera</taxon>
        <taxon>Rotifera</taxon>
        <taxon>Eurotatoria</taxon>
        <taxon>Bdelloidea</taxon>
        <taxon>Philodinida</taxon>
        <taxon>Philodinidae</taxon>
        <taxon>Rotaria</taxon>
    </lineage>
</organism>
<reference evidence="8" key="1">
    <citation type="submission" date="2021-02" db="EMBL/GenBank/DDBJ databases">
        <authorList>
            <person name="Nowell W R."/>
        </authorList>
    </citation>
    <scope>NUCLEOTIDE SEQUENCE</scope>
</reference>
<dbReference type="InterPro" id="IPR005494">
    <property type="entry name" value="GSPS_pre-ATP-grasp-like_dom"/>
</dbReference>
<evidence type="ECO:0000256" key="1">
    <source>
        <dbReference type="ARBA" id="ARBA00008227"/>
    </source>
</evidence>
<dbReference type="SUPFAM" id="SSF52440">
    <property type="entry name" value="PreATP-grasp domain"/>
    <property type="match status" value="1"/>
</dbReference>
<dbReference type="Gene3D" id="3.90.1720.10">
    <property type="entry name" value="endopeptidase domain like (from Nostoc punctiforme)"/>
    <property type="match status" value="1"/>
</dbReference>
<dbReference type="Proteomes" id="UP000663882">
    <property type="component" value="Unassembled WGS sequence"/>
</dbReference>
<evidence type="ECO:0000313" key="8">
    <source>
        <dbReference type="EMBL" id="CAF1342160.1"/>
    </source>
</evidence>
<protein>
    <recommendedName>
        <fullName evidence="7">Peptidase C51 domain-containing protein</fullName>
    </recommendedName>
</protein>
<dbReference type="SUPFAM" id="SSF54001">
    <property type="entry name" value="Cysteine proteinases"/>
    <property type="match status" value="1"/>
</dbReference>
<dbReference type="InterPro" id="IPR038765">
    <property type="entry name" value="Papain-like_cys_pep_sf"/>
</dbReference>
<dbReference type="SUPFAM" id="SSF56059">
    <property type="entry name" value="Glutathione synthetase ATP-binding domain-like"/>
    <property type="match status" value="1"/>
</dbReference>
<dbReference type="InterPro" id="IPR007921">
    <property type="entry name" value="CHAP_dom"/>
</dbReference>
<sequence length="597" mass="71209">MMTDEKQEIVPFNKVQGIASTNVPAYSNEYDDFISFEGSYLYGIYTGFKWQCVEFARRWLLLRKSCTFKNIGSAADIWQELTYVERITDGEKFPLKTYSNGSLHKPNCDTFLIYPRSEDMSHGHIAIICEVQENFIRVAEENYHFHYWSNNYARQIPMIYRNGLYYIEDYYNVYGWMEIENNHQLKPLDESNINLILQKYQQSKPIGELKRCFILNKTFDPDYSSVDIDNGKEKFLIQSNNKNVFYYQANEDFVVNISNTSNELYRLFMQTVDYIIQNDKFLTFFEIPHQIWFRIRRSWTDEYDFDIIDHMNFKFDGKHLKLYQYKLNQALTIFQSTIAQEKWAQDMNLNYDFTSSFQLHHLLVRQWKRLNIQTTLHILMDNDNPKDLEIISYMKKIMTEAGINSKLCLLSNDLYWKDSIIVDKDGEIIKIVWKLWNWKTIFQDLRDRYRDNKGGEEGWKSMNNERPCISDILLNEQIRIIEPLWKSIINHKAFFSVLYRMFSNHSDILQNECFSSEDLKHISFMNSSMEEQNNDGIEEYFDSHHISQEILSDKNSKNSDEIIVSWMIYSLCSGFSICEHQNHTTNANNAKTYCCII</sequence>
<keyword evidence="5" id="KW-0067">ATP-binding</keyword>
<dbReference type="Pfam" id="PF05257">
    <property type="entry name" value="CHAP"/>
    <property type="match status" value="1"/>
</dbReference>
<dbReference type="EMBL" id="CAJNOO010003536">
    <property type="protein sequence ID" value="CAF1342160.1"/>
    <property type="molecule type" value="Genomic_DNA"/>
</dbReference>
<dbReference type="InterPro" id="IPR051705">
    <property type="entry name" value="Gsp_Synthetase/Amidase"/>
</dbReference>
<dbReference type="OrthoDB" id="64566at2759"/>
<evidence type="ECO:0000256" key="3">
    <source>
        <dbReference type="ARBA" id="ARBA00022723"/>
    </source>
</evidence>
<evidence type="ECO:0000259" key="7">
    <source>
        <dbReference type="PROSITE" id="PS50911"/>
    </source>
</evidence>
<accession>A0A815GR23</accession>
<evidence type="ECO:0000256" key="6">
    <source>
        <dbReference type="ARBA" id="ARBA00022842"/>
    </source>
</evidence>
<keyword evidence="6" id="KW-0460">Magnesium</keyword>
<evidence type="ECO:0000256" key="5">
    <source>
        <dbReference type="ARBA" id="ARBA00022840"/>
    </source>
</evidence>
<dbReference type="Proteomes" id="UP000663823">
    <property type="component" value="Unassembled WGS sequence"/>
</dbReference>
<dbReference type="PROSITE" id="PS50911">
    <property type="entry name" value="CHAP"/>
    <property type="match status" value="1"/>
</dbReference>
<keyword evidence="2" id="KW-0436">Ligase</keyword>
<dbReference type="AlphaFoldDB" id="A0A815GR23"/>
<evidence type="ECO:0000313" key="10">
    <source>
        <dbReference type="Proteomes" id="UP000663882"/>
    </source>
</evidence>
<dbReference type="EMBL" id="CAJOAX010003824">
    <property type="protein sequence ID" value="CAF3874892.1"/>
    <property type="molecule type" value="Genomic_DNA"/>
</dbReference>
<dbReference type="GO" id="GO:0005524">
    <property type="term" value="F:ATP binding"/>
    <property type="evidence" value="ECO:0007669"/>
    <property type="project" value="UniProtKB-KW"/>
</dbReference>
<evidence type="ECO:0000256" key="4">
    <source>
        <dbReference type="ARBA" id="ARBA00022741"/>
    </source>
</evidence>
<dbReference type="PANTHER" id="PTHR30094:SF17">
    <property type="entry name" value="SYNTHETASE, PUTATIVE-RELATED"/>
    <property type="match status" value="1"/>
</dbReference>
<dbReference type="Pfam" id="PF03738">
    <property type="entry name" value="GSP_synth"/>
    <property type="match status" value="1"/>
</dbReference>
<proteinExistence type="inferred from homology"/>
<dbReference type="PANTHER" id="PTHR30094">
    <property type="entry name" value="BIFUNCTIONAL GLUTATHIONYLSPERMIDINE SYNTHETASE/AMIDASE-RELATED"/>
    <property type="match status" value="1"/>
</dbReference>
<feature type="domain" description="Peptidase C51" evidence="7">
    <location>
        <begin position="27"/>
        <end position="168"/>
    </location>
</feature>